<dbReference type="EMBL" id="RSDZ01000019">
    <property type="protein sequence ID" value="RXG48937.1"/>
    <property type="molecule type" value="Genomic_DNA"/>
</dbReference>
<feature type="compositionally biased region" description="Polar residues" evidence="1">
    <location>
        <begin position="30"/>
        <end position="39"/>
    </location>
</feature>
<dbReference type="Proteomes" id="UP000288725">
    <property type="component" value="Chromosome 3"/>
</dbReference>
<protein>
    <submittedName>
        <fullName evidence="2">Uncharacterized protein</fullName>
    </submittedName>
</protein>
<evidence type="ECO:0000313" key="3">
    <source>
        <dbReference type="Proteomes" id="UP000288725"/>
    </source>
</evidence>
<organism evidence="2 3">
    <name type="scientific">Verticillium dahliae</name>
    <name type="common">Verticillium wilt</name>
    <dbReference type="NCBI Taxonomy" id="27337"/>
    <lineage>
        <taxon>Eukaryota</taxon>
        <taxon>Fungi</taxon>
        <taxon>Dikarya</taxon>
        <taxon>Ascomycota</taxon>
        <taxon>Pezizomycotina</taxon>
        <taxon>Sordariomycetes</taxon>
        <taxon>Hypocreomycetidae</taxon>
        <taxon>Glomerellales</taxon>
        <taxon>Plectosphaerellaceae</taxon>
        <taxon>Verticillium</taxon>
    </lineage>
</organism>
<reference evidence="2 3" key="1">
    <citation type="submission" date="2018-12" db="EMBL/GenBank/DDBJ databases">
        <title>Genome of Verticillium dahliae isolate Getta Getta.</title>
        <authorList>
            <person name="Gardiner D.M."/>
        </authorList>
    </citation>
    <scope>NUCLEOTIDE SEQUENCE [LARGE SCALE GENOMIC DNA]</scope>
    <source>
        <strain evidence="2 3">Getta Getta</strain>
    </source>
</reference>
<evidence type="ECO:0000256" key="1">
    <source>
        <dbReference type="SAM" id="MobiDB-lite"/>
    </source>
</evidence>
<accession>A0A2J8DUT8</accession>
<gene>
    <name evidence="2" type="ORF">VDGE_04617</name>
</gene>
<proteinExistence type="predicted"/>
<feature type="compositionally biased region" description="Basic and acidic residues" evidence="1">
    <location>
        <begin position="184"/>
        <end position="196"/>
    </location>
</feature>
<comment type="caution">
    <text evidence="2">The sequence shown here is derived from an EMBL/GenBank/DDBJ whole genome shotgun (WGS) entry which is preliminary data.</text>
</comment>
<feature type="region of interest" description="Disordered" evidence="1">
    <location>
        <begin position="153"/>
        <end position="204"/>
    </location>
</feature>
<evidence type="ECO:0000313" key="2">
    <source>
        <dbReference type="EMBL" id="RXG48937.1"/>
    </source>
</evidence>
<sequence length="407" mass="44588">MPPCNPLRRASSLLGRATQRHPPCPPCRHASTNRPSRAETQAALAAQVDRALQADEHGATLKLHPHSKTMETVVGALPLSPVMDPAWIEAKRRFRTPKPKTPAHTYLGRFRKKLYLNPYAQALATPWRLCTATETGLPRYFLQDFEAVTNPETGQPCFVPGDRTTNAAAPNTPPSPPAPGQESSSREGRPPTDDAPRPAGRPSAPVGYVLARHDVLALLGSPRRVSTLSGKHITMLARRAHLARSGLLPRLVWPPHMHRLVLDLLRARAVDALLRLARLDAAPARGYLRPCASWAQINRDMPHRGCVLWSPGEAASPDTAATPGPWATLDIEGAKYDGKMPVHDLRRLLGDDHLARLRAEPVFADNALLVLGKRRTIPAQLLLWKLQGYLAEYPGRDEAEADGVKPV</sequence>
<feature type="region of interest" description="Disordered" evidence="1">
    <location>
        <begin position="13"/>
        <end position="40"/>
    </location>
</feature>
<name>A0A2J8DUT8_VERDA</name>
<dbReference type="AlphaFoldDB" id="A0A2J8DUT8"/>